<dbReference type="InterPro" id="IPR000551">
    <property type="entry name" value="MerR-type_HTH_dom"/>
</dbReference>
<evidence type="ECO:0000256" key="1">
    <source>
        <dbReference type="ARBA" id="ARBA00023015"/>
    </source>
</evidence>
<dbReference type="Gene3D" id="1.10.1240.10">
    <property type="entry name" value="Methionine synthase domain"/>
    <property type="match status" value="1"/>
</dbReference>
<dbReference type="Pfam" id="PF02607">
    <property type="entry name" value="B12-binding_2"/>
    <property type="match status" value="1"/>
</dbReference>
<dbReference type="InterPro" id="IPR036594">
    <property type="entry name" value="Meth_synthase_dom"/>
</dbReference>
<dbReference type="InterPro" id="IPR006158">
    <property type="entry name" value="Cobalamin-bd"/>
</dbReference>
<dbReference type="SUPFAM" id="SSF46955">
    <property type="entry name" value="Putative DNA-binding domain"/>
    <property type="match status" value="1"/>
</dbReference>
<dbReference type="AlphaFoldDB" id="A0A1F6UL20"/>
<dbReference type="InterPro" id="IPR003759">
    <property type="entry name" value="Cbl-bd_cap"/>
</dbReference>
<dbReference type="SUPFAM" id="SSF52242">
    <property type="entry name" value="Cobalamin (vitamin B12)-binding domain"/>
    <property type="match status" value="1"/>
</dbReference>
<evidence type="ECO:0000259" key="4">
    <source>
        <dbReference type="PROSITE" id="PS50937"/>
    </source>
</evidence>
<name>A0A1F6UL20_9PROT</name>
<dbReference type="InterPro" id="IPR009061">
    <property type="entry name" value="DNA-bd_dom_put_sf"/>
</dbReference>
<dbReference type="InterPro" id="IPR036724">
    <property type="entry name" value="Cobalamin-bd_sf"/>
</dbReference>
<proteinExistence type="predicted"/>
<dbReference type="CDD" id="cd01104">
    <property type="entry name" value="HTH_MlrA-CarA"/>
    <property type="match status" value="1"/>
</dbReference>
<evidence type="ECO:0000256" key="2">
    <source>
        <dbReference type="ARBA" id="ARBA00023125"/>
    </source>
</evidence>
<dbReference type="Gene3D" id="3.40.50.280">
    <property type="entry name" value="Cobalamin-binding domain"/>
    <property type="match status" value="1"/>
</dbReference>
<evidence type="ECO:0000313" key="7">
    <source>
        <dbReference type="Proteomes" id="UP000177950"/>
    </source>
</evidence>
<dbReference type="PROSITE" id="PS51332">
    <property type="entry name" value="B12_BINDING"/>
    <property type="match status" value="1"/>
</dbReference>
<evidence type="ECO:0000313" key="6">
    <source>
        <dbReference type="EMBL" id="OGI58074.1"/>
    </source>
</evidence>
<evidence type="ECO:0008006" key="8">
    <source>
        <dbReference type="Google" id="ProtNLM"/>
    </source>
</evidence>
<gene>
    <name evidence="6" type="ORF">A2V58_08550</name>
</gene>
<keyword evidence="1" id="KW-0805">Transcription regulation</keyword>
<dbReference type="Pfam" id="PF13411">
    <property type="entry name" value="MerR_1"/>
    <property type="match status" value="1"/>
</dbReference>
<dbReference type="Pfam" id="PF02310">
    <property type="entry name" value="B12-binding"/>
    <property type="match status" value="1"/>
</dbReference>
<dbReference type="GO" id="GO:0031419">
    <property type="term" value="F:cobalamin binding"/>
    <property type="evidence" value="ECO:0007669"/>
    <property type="project" value="InterPro"/>
</dbReference>
<accession>A0A1F6UL20</accession>
<dbReference type="EMBL" id="MFSV01000090">
    <property type="protein sequence ID" value="OGI58074.1"/>
    <property type="molecule type" value="Genomic_DNA"/>
</dbReference>
<dbReference type="Gene3D" id="1.10.1660.10">
    <property type="match status" value="1"/>
</dbReference>
<dbReference type="InterPro" id="IPR047057">
    <property type="entry name" value="MerR_fam"/>
</dbReference>
<dbReference type="SMART" id="SM00422">
    <property type="entry name" value="HTH_MERR"/>
    <property type="match status" value="1"/>
</dbReference>
<dbReference type="PROSITE" id="PS50937">
    <property type="entry name" value="HTH_MERR_2"/>
    <property type="match status" value="1"/>
</dbReference>
<sequence>MTEETGLYPISTLAAQTGVNSVTLRAWERRYGLLKPKRTPKGHRLYSEQDIALIKSVLRLLDEGIAISQVRSMLEQPDAQGNVASDTWTRARQEFIRAIGHFDETRLEQLYSEVLSLHPVDMVTRRLLMPLLRELGTRWESAVGSVAEEHFFAMYLRNKLGARFHHRTPNPTGPKLIAACVPGELHEIGLLLFALAAHEAGYRVVLLGANMPLTELPVVVQRTAAEGVVLSGSIELAAEMLQHALPALVRALRIPVFLGGTGATTHAAAIDAAGAIAAGENLLQGLQHIANLLPPHAPHQ</sequence>
<dbReference type="Proteomes" id="UP000177950">
    <property type="component" value="Unassembled WGS sequence"/>
</dbReference>
<dbReference type="GO" id="GO:0046872">
    <property type="term" value="F:metal ion binding"/>
    <property type="evidence" value="ECO:0007669"/>
    <property type="project" value="InterPro"/>
</dbReference>
<feature type="domain" description="HTH merR-type" evidence="4">
    <location>
        <begin position="7"/>
        <end position="76"/>
    </location>
</feature>
<dbReference type="PROSITE" id="PS00552">
    <property type="entry name" value="HTH_MERR_1"/>
    <property type="match status" value="1"/>
</dbReference>
<keyword evidence="3" id="KW-0804">Transcription</keyword>
<organism evidence="6 7">
    <name type="scientific">Candidatus Muproteobacteria bacterium RBG_19FT_COMBO_61_10</name>
    <dbReference type="NCBI Taxonomy" id="1817761"/>
    <lineage>
        <taxon>Bacteria</taxon>
        <taxon>Pseudomonadati</taxon>
        <taxon>Pseudomonadota</taxon>
        <taxon>Candidatus Muproteobacteria</taxon>
    </lineage>
</organism>
<dbReference type="GO" id="GO:0003677">
    <property type="term" value="F:DNA binding"/>
    <property type="evidence" value="ECO:0007669"/>
    <property type="project" value="UniProtKB-KW"/>
</dbReference>
<feature type="domain" description="B12-binding" evidence="5">
    <location>
        <begin position="173"/>
        <end position="296"/>
    </location>
</feature>
<dbReference type="CDD" id="cd02065">
    <property type="entry name" value="B12-binding_like"/>
    <property type="match status" value="1"/>
</dbReference>
<reference evidence="6 7" key="1">
    <citation type="journal article" date="2016" name="Nat. Commun.">
        <title>Thousands of microbial genomes shed light on interconnected biogeochemical processes in an aquifer system.</title>
        <authorList>
            <person name="Anantharaman K."/>
            <person name="Brown C.T."/>
            <person name="Hug L.A."/>
            <person name="Sharon I."/>
            <person name="Castelle C.J."/>
            <person name="Probst A.J."/>
            <person name="Thomas B.C."/>
            <person name="Singh A."/>
            <person name="Wilkins M.J."/>
            <person name="Karaoz U."/>
            <person name="Brodie E.L."/>
            <person name="Williams K.H."/>
            <person name="Hubbard S.S."/>
            <person name="Banfield J.F."/>
        </authorList>
    </citation>
    <scope>NUCLEOTIDE SEQUENCE [LARGE SCALE GENOMIC DNA]</scope>
</reference>
<dbReference type="GO" id="GO:0003700">
    <property type="term" value="F:DNA-binding transcription factor activity"/>
    <property type="evidence" value="ECO:0007669"/>
    <property type="project" value="InterPro"/>
</dbReference>
<protein>
    <recommendedName>
        <fullName evidence="8">MerR family transcriptional regulator</fullName>
    </recommendedName>
</protein>
<dbReference type="PANTHER" id="PTHR30204:SF67">
    <property type="entry name" value="HTH-TYPE TRANSCRIPTIONAL REGULATOR MLRA-RELATED"/>
    <property type="match status" value="1"/>
</dbReference>
<evidence type="ECO:0000256" key="3">
    <source>
        <dbReference type="ARBA" id="ARBA00023163"/>
    </source>
</evidence>
<evidence type="ECO:0000259" key="5">
    <source>
        <dbReference type="PROSITE" id="PS51332"/>
    </source>
</evidence>
<keyword evidence="2" id="KW-0238">DNA-binding</keyword>
<dbReference type="PANTHER" id="PTHR30204">
    <property type="entry name" value="REDOX-CYCLING DRUG-SENSING TRANSCRIPTIONAL ACTIVATOR SOXR"/>
    <property type="match status" value="1"/>
</dbReference>
<comment type="caution">
    <text evidence="6">The sequence shown here is derived from an EMBL/GenBank/DDBJ whole genome shotgun (WGS) entry which is preliminary data.</text>
</comment>